<dbReference type="PANTHER" id="PTHR11071">
    <property type="entry name" value="PEPTIDYL-PROLYL CIS-TRANS ISOMERASE"/>
    <property type="match status" value="1"/>
</dbReference>
<feature type="region of interest" description="Disordered" evidence="5">
    <location>
        <begin position="158"/>
        <end position="221"/>
    </location>
</feature>
<dbReference type="PRINTS" id="PR00153">
    <property type="entry name" value="CSAPPISMRASE"/>
</dbReference>
<gene>
    <name evidence="7" type="ORF">JKP88DRAFT_270537</name>
</gene>
<proteinExistence type="inferred from homology"/>
<dbReference type="Gene3D" id="2.40.100.10">
    <property type="entry name" value="Cyclophilin-like"/>
    <property type="match status" value="1"/>
</dbReference>
<dbReference type="InterPro" id="IPR002130">
    <property type="entry name" value="Cyclophilin-type_PPIase_dom"/>
</dbReference>
<evidence type="ECO:0000259" key="6">
    <source>
        <dbReference type="PROSITE" id="PS50072"/>
    </source>
</evidence>
<sequence>MTFELFTDDAPQTVENFRCLCTGEKGLGESGLPLHYLNNIFHRVVKGFMAQGGDITREDGSGGESIYGAHIQEEPAAFAAHSHDARGLLSMANAGPGTEASQFFVLFAEAPWLDGRHVVFGKLIDGEGVLASIEECGTPSGKPSRCIRIAACGQLQNEPTEAAEDGSGGDETADAAEGAQQDGQHAVNTADEEPQGEGKEDAAADAADGEPQEEEAGDNPP</sequence>
<name>A0A835YXK6_9STRA</name>
<dbReference type="PROSITE" id="PS50072">
    <property type="entry name" value="CSA_PPIASE_2"/>
    <property type="match status" value="1"/>
</dbReference>
<organism evidence="7 8">
    <name type="scientific">Tribonema minus</name>
    <dbReference type="NCBI Taxonomy" id="303371"/>
    <lineage>
        <taxon>Eukaryota</taxon>
        <taxon>Sar</taxon>
        <taxon>Stramenopiles</taxon>
        <taxon>Ochrophyta</taxon>
        <taxon>PX clade</taxon>
        <taxon>Xanthophyceae</taxon>
        <taxon>Tribonematales</taxon>
        <taxon>Tribonemataceae</taxon>
        <taxon>Tribonema</taxon>
    </lineage>
</organism>
<dbReference type="GO" id="GO:0005737">
    <property type="term" value="C:cytoplasm"/>
    <property type="evidence" value="ECO:0007669"/>
    <property type="project" value="TreeGrafter"/>
</dbReference>
<dbReference type="InterPro" id="IPR029000">
    <property type="entry name" value="Cyclophilin-like_dom_sf"/>
</dbReference>
<keyword evidence="3 4" id="KW-0413">Isomerase</keyword>
<dbReference type="InterPro" id="IPR020892">
    <property type="entry name" value="Cyclophilin-type_PPIase_CS"/>
</dbReference>
<dbReference type="FunFam" id="2.40.100.10:FF:000025">
    <property type="entry name" value="Peptidyl-prolyl cis-trans isomerase CYP19-2"/>
    <property type="match status" value="1"/>
</dbReference>
<evidence type="ECO:0000256" key="4">
    <source>
        <dbReference type="RuleBase" id="RU363019"/>
    </source>
</evidence>
<evidence type="ECO:0000256" key="5">
    <source>
        <dbReference type="SAM" id="MobiDB-lite"/>
    </source>
</evidence>
<keyword evidence="8" id="KW-1185">Reference proteome</keyword>
<feature type="domain" description="PPIase cyclophilin-type" evidence="6">
    <location>
        <begin position="1"/>
        <end position="154"/>
    </location>
</feature>
<protein>
    <recommendedName>
        <fullName evidence="4">Peptidyl-prolyl cis-trans isomerase</fullName>
        <shortName evidence="4">PPIase</shortName>
        <ecNumber evidence="4">5.2.1.8</ecNumber>
    </recommendedName>
</protein>
<dbReference type="PROSITE" id="PS00170">
    <property type="entry name" value="CSA_PPIASE_1"/>
    <property type="match status" value="1"/>
</dbReference>
<dbReference type="EMBL" id="JAFCMP010000515">
    <property type="protein sequence ID" value="KAG5178443.1"/>
    <property type="molecule type" value="Genomic_DNA"/>
</dbReference>
<comment type="caution">
    <text evidence="7">The sequence shown here is derived from an EMBL/GenBank/DDBJ whole genome shotgun (WGS) entry which is preliminary data.</text>
</comment>
<evidence type="ECO:0000256" key="3">
    <source>
        <dbReference type="ARBA" id="ARBA00023235"/>
    </source>
</evidence>
<dbReference type="OrthoDB" id="193499at2759"/>
<dbReference type="GO" id="GO:0016018">
    <property type="term" value="F:cyclosporin A binding"/>
    <property type="evidence" value="ECO:0007669"/>
    <property type="project" value="TreeGrafter"/>
</dbReference>
<evidence type="ECO:0000256" key="1">
    <source>
        <dbReference type="ARBA" id="ARBA00000971"/>
    </source>
</evidence>
<comment type="catalytic activity">
    <reaction evidence="1 4">
        <text>[protein]-peptidylproline (omega=180) = [protein]-peptidylproline (omega=0)</text>
        <dbReference type="Rhea" id="RHEA:16237"/>
        <dbReference type="Rhea" id="RHEA-COMP:10747"/>
        <dbReference type="Rhea" id="RHEA-COMP:10748"/>
        <dbReference type="ChEBI" id="CHEBI:83833"/>
        <dbReference type="ChEBI" id="CHEBI:83834"/>
        <dbReference type="EC" id="5.2.1.8"/>
    </reaction>
</comment>
<dbReference type="GO" id="GO:0006457">
    <property type="term" value="P:protein folding"/>
    <property type="evidence" value="ECO:0007669"/>
    <property type="project" value="InterPro"/>
</dbReference>
<feature type="compositionally biased region" description="Acidic residues" evidence="5">
    <location>
        <begin position="207"/>
        <end position="221"/>
    </location>
</feature>
<dbReference type="PANTHER" id="PTHR11071:SF561">
    <property type="entry name" value="PEPTIDYL-PROLYL CIS-TRANS ISOMERASE D-RELATED"/>
    <property type="match status" value="1"/>
</dbReference>
<dbReference type="Pfam" id="PF00160">
    <property type="entry name" value="Pro_isomerase"/>
    <property type="match status" value="1"/>
</dbReference>
<dbReference type="AlphaFoldDB" id="A0A835YXK6"/>
<evidence type="ECO:0000256" key="2">
    <source>
        <dbReference type="ARBA" id="ARBA00023110"/>
    </source>
</evidence>
<comment type="similarity">
    <text evidence="4">Belongs to the cyclophilin-type PPIase family.</text>
</comment>
<comment type="function">
    <text evidence="4">PPIases accelerate the folding of proteins. It catalyzes the cis-trans isomerization of proline imidic peptide bonds in oligopeptides.</text>
</comment>
<reference evidence="7" key="1">
    <citation type="submission" date="2021-02" db="EMBL/GenBank/DDBJ databases">
        <title>First Annotated Genome of the Yellow-green Alga Tribonema minus.</title>
        <authorList>
            <person name="Mahan K.M."/>
        </authorList>
    </citation>
    <scope>NUCLEOTIDE SEQUENCE</scope>
    <source>
        <strain evidence="7">UTEX B ZZ1240</strain>
    </source>
</reference>
<evidence type="ECO:0000313" key="7">
    <source>
        <dbReference type="EMBL" id="KAG5178443.1"/>
    </source>
</evidence>
<dbReference type="SUPFAM" id="SSF50891">
    <property type="entry name" value="Cyclophilin-like"/>
    <property type="match status" value="1"/>
</dbReference>
<dbReference type="Proteomes" id="UP000664859">
    <property type="component" value="Unassembled WGS sequence"/>
</dbReference>
<keyword evidence="2 4" id="KW-0697">Rotamase</keyword>
<feature type="compositionally biased region" description="Acidic residues" evidence="5">
    <location>
        <begin position="161"/>
        <end position="174"/>
    </location>
</feature>
<dbReference type="GO" id="GO:0003755">
    <property type="term" value="F:peptidyl-prolyl cis-trans isomerase activity"/>
    <property type="evidence" value="ECO:0007669"/>
    <property type="project" value="UniProtKB-UniRule"/>
</dbReference>
<evidence type="ECO:0000313" key="8">
    <source>
        <dbReference type="Proteomes" id="UP000664859"/>
    </source>
</evidence>
<feature type="compositionally biased region" description="Low complexity" evidence="5">
    <location>
        <begin position="175"/>
        <end position="184"/>
    </location>
</feature>
<dbReference type="EC" id="5.2.1.8" evidence="4"/>
<accession>A0A835YXK6</accession>